<feature type="region of interest" description="Disordered" evidence="1">
    <location>
        <begin position="19"/>
        <end position="46"/>
    </location>
</feature>
<reference evidence="2 3" key="1">
    <citation type="submission" date="2024-06" db="EMBL/GenBank/DDBJ databases">
        <title>The Natural Products Discovery Center: Release of the First 8490 Sequenced Strains for Exploring Actinobacteria Biosynthetic Diversity.</title>
        <authorList>
            <person name="Kalkreuter E."/>
            <person name="Kautsar S.A."/>
            <person name="Yang D."/>
            <person name="Bader C.D."/>
            <person name="Teijaro C.N."/>
            <person name="Fluegel L."/>
            <person name="Davis C.M."/>
            <person name="Simpson J.R."/>
            <person name="Lauterbach L."/>
            <person name="Steele A.D."/>
            <person name="Gui C."/>
            <person name="Meng S."/>
            <person name="Li G."/>
            <person name="Viehrig K."/>
            <person name="Ye F."/>
            <person name="Su P."/>
            <person name="Kiefer A.F."/>
            <person name="Nichols A."/>
            <person name="Cepeda A.J."/>
            <person name="Yan W."/>
            <person name="Fan B."/>
            <person name="Jiang Y."/>
            <person name="Adhikari A."/>
            <person name="Zheng C.-J."/>
            <person name="Schuster L."/>
            <person name="Cowan T.M."/>
            <person name="Smanski M.J."/>
            <person name="Chevrette M.G."/>
            <person name="De Carvalho L.P.S."/>
            <person name="Shen B."/>
        </authorList>
    </citation>
    <scope>NUCLEOTIDE SEQUENCE [LARGE SCALE GENOMIC DNA]</scope>
    <source>
        <strain evidence="2 3">NPDC000632</strain>
    </source>
</reference>
<feature type="region of interest" description="Disordered" evidence="1">
    <location>
        <begin position="67"/>
        <end position="201"/>
    </location>
</feature>
<organism evidence="2 3">
    <name type="scientific">Streptomyces flaveolus</name>
    <dbReference type="NCBI Taxonomy" id="67297"/>
    <lineage>
        <taxon>Bacteria</taxon>
        <taxon>Bacillati</taxon>
        <taxon>Actinomycetota</taxon>
        <taxon>Actinomycetes</taxon>
        <taxon>Kitasatosporales</taxon>
        <taxon>Streptomycetaceae</taxon>
        <taxon>Streptomyces</taxon>
    </lineage>
</organism>
<proteinExistence type="predicted"/>
<dbReference type="Proteomes" id="UP001490330">
    <property type="component" value="Unassembled WGS sequence"/>
</dbReference>
<protein>
    <submittedName>
        <fullName evidence="2">Uncharacterized protein</fullName>
    </submittedName>
</protein>
<accession>A0ABV1VET1</accession>
<comment type="caution">
    <text evidence="2">The sequence shown here is derived from an EMBL/GenBank/DDBJ whole genome shotgun (WGS) entry which is preliminary data.</text>
</comment>
<evidence type="ECO:0000256" key="1">
    <source>
        <dbReference type="SAM" id="MobiDB-lite"/>
    </source>
</evidence>
<gene>
    <name evidence="2" type="ORF">ABT322_14620</name>
</gene>
<evidence type="ECO:0000313" key="2">
    <source>
        <dbReference type="EMBL" id="MER6904989.1"/>
    </source>
</evidence>
<name>A0ABV1VET1_9ACTN</name>
<evidence type="ECO:0000313" key="3">
    <source>
        <dbReference type="Proteomes" id="UP001490330"/>
    </source>
</evidence>
<keyword evidence="3" id="KW-1185">Reference proteome</keyword>
<dbReference type="EMBL" id="JBEPCV010000012">
    <property type="protein sequence ID" value="MER6904989.1"/>
    <property type="molecule type" value="Genomic_DNA"/>
</dbReference>
<sequence length="346" mass="36826">MTPPRQKKKREINWQAVEHVGNDADEGGFLGNEEAERERSGAKPVAVVPSLASEQVASPEVAASPIDASATAAADAGAGAEPTLAAGSEPISAVATATERGGAESGTAEISADQLIDDQVQGGPEVAESSDTSTPAVELPQRQSEAVAKSGDSTLPSEPALVEADPVLFPPRSHRSRVNDGPLFTSAGAEPPIVRTPPRRAKLEPAQSLVVASFLEQRTKRNWAMWSGRLVPEVTKRLEDRAFADATSSERSRLKSGHYLDAALKALPEDPEEIVEIANEWLIERWGGEHPPGVNAQFSVSPEARERLANLKRSLRGYRHGIIIDVVSAAVDRILDVLDQEGPMKG</sequence>
<feature type="compositionally biased region" description="Low complexity" evidence="1">
    <location>
        <begin position="67"/>
        <end position="86"/>
    </location>
</feature>
<dbReference type="RefSeq" id="WP_350716602.1">
    <property type="nucleotide sequence ID" value="NZ_JBEPCO010000005.1"/>
</dbReference>